<feature type="transmembrane region" description="Helical" evidence="6">
    <location>
        <begin position="136"/>
        <end position="161"/>
    </location>
</feature>
<keyword evidence="3 6" id="KW-0812">Transmembrane</keyword>
<evidence type="ECO:0000256" key="1">
    <source>
        <dbReference type="ARBA" id="ARBA00004651"/>
    </source>
</evidence>
<feature type="transmembrane region" description="Helical" evidence="6">
    <location>
        <begin position="95"/>
        <end position="115"/>
    </location>
</feature>
<evidence type="ECO:0000313" key="8">
    <source>
        <dbReference type="Proteomes" id="UP000679179"/>
    </source>
</evidence>
<dbReference type="EMBL" id="BOPZ01000005">
    <property type="protein sequence ID" value="GIM28289.1"/>
    <property type="molecule type" value="Genomic_DNA"/>
</dbReference>
<dbReference type="NCBIfam" id="TIGR00765">
    <property type="entry name" value="yihY_not_rbn"/>
    <property type="match status" value="1"/>
</dbReference>
<feature type="transmembrane region" description="Helical" evidence="6">
    <location>
        <begin position="28"/>
        <end position="56"/>
    </location>
</feature>
<dbReference type="GO" id="GO:0005886">
    <property type="term" value="C:plasma membrane"/>
    <property type="evidence" value="ECO:0007669"/>
    <property type="project" value="UniProtKB-SubCell"/>
</dbReference>
<keyword evidence="2" id="KW-1003">Cell membrane</keyword>
<organism evidence="7 8">
    <name type="scientific">Clostridium polyendosporum</name>
    <dbReference type="NCBI Taxonomy" id="69208"/>
    <lineage>
        <taxon>Bacteria</taxon>
        <taxon>Bacillati</taxon>
        <taxon>Bacillota</taxon>
        <taxon>Clostridia</taxon>
        <taxon>Eubacteriales</taxon>
        <taxon>Clostridiaceae</taxon>
        <taxon>Clostridium</taxon>
    </lineage>
</organism>
<feature type="transmembrane region" description="Helical" evidence="6">
    <location>
        <begin position="213"/>
        <end position="234"/>
    </location>
</feature>
<comment type="caution">
    <text evidence="7">The sequence shown here is derived from an EMBL/GenBank/DDBJ whole genome shotgun (WGS) entry which is preliminary data.</text>
</comment>
<keyword evidence="4 6" id="KW-1133">Transmembrane helix</keyword>
<feature type="transmembrane region" description="Helical" evidence="6">
    <location>
        <begin position="181"/>
        <end position="201"/>
    </location>
</feature>
<sequence>MDKDCLLRRNCFFIIVKKLIKKVKKDDIFALASQLAYNLILAFFPFLMFLMTLVGLSNLSSNDVLVSLKSILPLNAYELIESTVVEVVESQQKGLLWLSILLALWTSSSGFSGVIKGLNKAYEVRETRSYFKVTYISILCTLAFALMIIITLFLMVFGDLIGKFLIIKFPFDKAIKFAWDMFRFIILISMMILIFASLYYFTPNRRLTWSEVLPGAVISTIGWLATSYGFSFYVNNFSNYSRFYGSLGAIFVLMTWLFLTSLLLLLGGEINAVLAEDY</sequence>
<gene>
    <name evidence="7" type="ORF">CPJCM30710_09550</name>
</gene>
<accession>A0A919VDR0</accession>
<reference evidence="7" key="1">
    <citation type="submission" date="2021-03" db="EMBL/GenBank/DDBJ databases">
        <title>Taxonomic study of Clostridium polyendosporum from meadow-gley soil under rice.</title>
        <authorList>
            <person name="Kobayashi H."/>
            <person name="Tanizawa Y."/>
            <person name="Yagura M."/>
        </authorList>
    </citation>
    <scope>NUCLEOTIDE SEQUENCE</scope>
    <source>
        <strain evidence="7">JCM 30710</strain>
    </source>
</reference>
<comment type="subcellular location">
    <subcellularLocation>
        <location evidence="1">Cell membrane</location>
        <topology evidence="1">Multi-pass membrane protein</topology>
    </subcellularLocation>
</comment>
<name>A0A919VDR0_9CLOT</name>
<protein>
    <recommendedName>
        <fullName evidence="9">YihY/virulence factor BrkB family protein</fullName>
    </recommendedName>
</protein>
<dbReference type="InterPro" id="IPR017039">
    <property type="entry name" value="Virul_fac_BrkB"/>
</dbReference>
<dbReference type="RefSeq" id="WP_212903026.1">
    <property type="nucleotide sequence ID" value="NZ_BOPZ01000005.1"/>
</dbReference>
<evidence type="ECO:0000256" key="5">
    <source>
        <dbReference type="ARBA" id="ARBA00023136"/>
    </source>
</evidence>
<evidence type="ECO:0000256" key="6">
    <source>
        <dbReference type="SAM" id="Phobius"/>
    </source>
</evidence>
<dbReference type="AlphaFoldDB" id="A0A919VDR0"/>
<evidence type="ECO:0000256" key="4">
    <source>
        <dbReference type="ARBA" id="ARBA00022989"/>
    </source>
</evidence>
<dbReference type="PIRSF" id="PIRSF035875">
    <property type="entry name" value="RNase_BN"/>
    <property type="match status" value="1"/>
</dbReference>
<dbReference type="PANTHER" id="PTHR30213">
    <property type="entry name" value="INNER MEMBRANE PROTEIN YHJD"/>
    <property type="match status" value="1"/>
</dbReference>
<evidence type="ECO:0000256" key="3">
    <source>
        <dbReference type="ARBA" id="ARBA00022692"/>
    </source>
</evidence>
<keyword evidence="5 6" id="KW-0472">Membrane</keyword>
<keyword evidence="8" id="KW-1185">Reference proteome</keyword>
<dbReference type="Pfam" id="PF03631">
    <property type="entry name" value="Virul_fac_BrkB"/>
    <property type="match status" value="1"/>
</dbReference>
<evidence type="ECO:0000313" key="7">
    <source>
        <dbReference type="EMBL" id="GIM28289.1"/>
    </source>
</evidence>
<evidence type="ECO:0008006" key="9">
    <source>
        <dbReference type="Google" id="ProtNLM"/>
    </source>
</evidence>
<feature type="transmembrane region" description="Helical" evidence="6">
    <location>
        <begin position="246"/>
        <end position="266"/>
    </location>
</feature>
<dbReference type="Proteomes" id="UP000679179">
    <property type="component" value="Unassembled WGS sequence"/>
</dbReference>
<proteinExistence type="predicted"/>
<dbReference type="PANTHER" id="PTHR30213:SF0">
    <property type="entry name" value="UPF0761 MEMBRANE PROTEIN YIHY"/>
    <property type="match status" value="1"/>
</dbReference>
<evidence type="ECO:0000256" key="2">
    <source>
        <dbReference type="ARBA" id="ARBA00022475"/>
    </source>
</evidence>